<dbReference type="AlphaFoldDB" id="M4V4K6"/>
<name>M4V4K6_9BACT</name>
<dbReference type="EMBL" id="CP003537">
    <property type="protein sequence ID" value="AGH94267.1"/>
    <property type="molecule type" value="Genomic_DNA"/>
</dbReference>
<keyword evidence="2" id="KW-1185">Reference proteome</keyword>
<accession>M4V4K6</accession>
<proteinExistence type="predicted"/>
<dbReference type="RefSeq" id="WP_015468757.1">
    <property type="nucleotide sequence ID" value="NC_020813.1"/>
</dbReference>
<organism evidence="1 2">
    <name type="scientific">Pseudobdellovibrio exovorus JSS</name>
    <dbReference type="NCBI Taxonomy" id="1184267"/>
    <lineage>
        <taxon>Bacteria</taxon>
        <taxon>Pseudomonadati</taxon>
        <taxon>Bdellovibrionota</taxon>
        <taxon>Bdellovibrionia</taxon>
        <taxon>Bdellovibrionales</taxon>
        <taxon>Pseudobdellovibrionaceae</taxon>
        <taxon>Pseudobdellovibrio</taxon>
    </lineage>
</organism>
<dbReference type="KEGG" id="bex:A11Q_47"/>
<dbReference type="HOGENOM" id="CLU_1567629_0_0_7"/>
<dbReference type="PATRIC" id="fig|1184267.3.peg.48"/>
<sequence length="170" mass="18931">MKLTLKLFLAIVATLTLTNCTSSPEDQVHKALKTEFSKDSLAKAAEKSATDLLGSKESRFKTSLKNYVVEKTNFEFSDIKIEENKATVTVTKTEPGDALGGLIFMAAFIPREKLDKMSLQEVFHEIAKNSREPASLEDIKSDVKTFTANLEKTGDEWKVVKTSKPKNVKK</sequence>
<dbReference type="Proteomes" id="UP000012040">
    <property type="component" value="Chromosome"/>
</dbReference>
<evidence type="ECO:0000313" key="2">
    <source>
        <dbReference type="Proteomes" id="UP000012040"/>
    </source>
</evidence>
<gene>
    <name evidence="1" type="ORF">A11Q_47</name>
</gene>
<reference evidence="1 2" key="1">
    <citation type="journal article" date="2013" name="ISME J.">
        <title>By their genes ye shall know them: genomic signatures of predatory bacteria.</title>
        <authorList>
            <person name="Pasternak Z."/>
            <person name="Pietrokovski S."/>
            <person name="Rotem O."/>
            <person name="Gophna U."/>
            <person name="Lurie-Weinberger M.N."/>
            <person name="Jurkevitch E."/>
        </authorList>
    </citation>
    <scope>NUCLEOTIDE SEQUENCE [LARGE SCALE GENOMIC DNA]</scope>
    <source>
        <strain evidence="1 2">JSS</strain>
    </source>
</reference>
<protein>
    <submittedName>
        <fullName evidence="1">Uncharacterized protein</fullName>
    </submittedName>
</protein>
<evidence type="ECO:0000313" key="1">
    <source>
        <dbReference type="EMBL" id="AGH94267.1"/>
    </source>
</evidence>